<dbReference type="EMBL" id="JADFFL010000011">
    <property type="protein sequence ID" value="MBE9664305.1"/>
    <property type="molecule type" value="Genomic_DNA"/>
</dbReference>
<dbReference type="Proteomes" id="UP000622475">
    <property type="component" value="Unassembled WGS sequence"/>
</dbReference>
<comment type="caution">
    <text evidence="2">The sequence shown here is derived from an EMBL/GenBank/DDBJ whole genome shotgun (WGS) entry which is preliminary data.</text>
</comment>
<feature type="transmembrane region" description="Helical" evidence="1">
    <location>
        <begin position="165"/>
        <end position="185"/>
    </location>
</feature>
<dbReference type="AlphaFoldDB" id="A0A929L5D6"/>
<feature type="transmembrane region" description="Helical" evidence="1">
    <location>
        <begin position="53"/>
        <end position="73"/>
    </location>
</feature>
<keyword evidence="1" id="KW-0812">Transmembrane</keyword>
<evidence type="ECO:0000256" key="1">
    <source>
        <dbReference type="SAM" id="Phobius"/>
    </source>
</evidence>
<evidence type="ECO:0000313" key="2">
    <source>
        <dbReference type="EMBL" id="MBE9664305.1"/>
    </source>
</evidence>
<feature type="transmembrane region" description="Helical" evidence="1">
    <location>
        <begin position="109"/>
        <end position="129"/>
    </location>
</feature>
<protein>
    <recommendedName>
        <fullName evidence="4">Hemolysin III</fullName>
    </recommendedName>
</protein>
<feature type="transmembrane region" description="Helical" evidence="1">
    <location>
        <begin position="197"/>
        <end position="217"/>
    </location>
</feature>
<dbReference type="RefSeq" id="WP_194113558.1">
    <property type="nucleotide sequence ID" value="NZ_JADFFL010000011.1"/>
</dbReference>
<keyword evidence="1" id="KW-1133">Transmembrane helix</keyword>
<proteinExistence type="predicted"/>
<keyword evidence="1" id="KW-0472">Membrane</keyword>
<gene>
    <name evidence="2" type="ORF">IRJ16_20660</name>
</gene>
<evidence type="ECO:0000313" key="3">
    <source>
        <dbReference type="Proteomes" id="UP000622475"/>
    </source>
</evidence>
<feature type="transmembrane region" description="Helical" evidence="1">
    <location>
        <begin position="141"/>
        <end position="158"/>
    </location>
</feature>
<feature type="transmembrane region" description="Helical" evidence="1">
    <location>
        <begin position="79"/>
        <end position="102"/>
    </location>
</feature>
<feature type="transmembrane region" description="Helical" evidence="1">
    <location>
        <begin position="27"/>
        <end position="44"/>
    </location>
</feature>
<sequence>MPPHHLPADGGLIYTETNVDHFFPEPLNMVTSALFLIPALYWLIRLKGFDKRYIFLSIATYFLLTACIGSTVYHGLRRWAFFIYMDWLPIAALCLLASGYFWYKVLGKWYYGVLAFAAFIATVFGIRTFMPVQNLQLSISLNYGVMGLMIVLPLFLLLSRMQWRGVGLVLTALLAFATALFFRVADQWAWVSFGTHFLWHFFGCGATSAIFLFIYRLKDLPSLALR</sequence>
<evidence type="ECO:0008006" key="4">
    <source>
        <dbReference type="Google" id="ProtNLM"/>
    </source>
</evidence>
<accession>A0A929L5D6</accession>
<name>A0A929L5D6_9SPHI</name>
<reference evidence="2" key="1">
    <citation type="submission" date="2020-10" db="EMBL/GenBank/DDBJ databases">
        <title>Mucilaginibacter mali sp. nov., isolated from rhizosphere soil of apple orchard.</title>
        <authorList>
            <person name="Lee J.-S."/>
            <person name="Kim H.S."/>
            <person name="Kim J.-S."/>
        </authorList>
    </citation>
    <scope>NUCLEOTIDE SEQUENCE</scope>
    <source>
        <strain evidence="2">KCTC 22746</strain>
    </source>
</reference>
<organism evidence="2 3">
    <name type="scientific">Mucilaginibacter myungsuensis</name>
    <dbReference type="NCBI Taxonomy" id="649104"/>
    <lineage>
        <taxon>Bacteria</taxon>
        <taxon>Pseudomonadati</taxon>
        <taxon>Bacteroidota</taxon>
        <taxon>Sphingobacteriia</taxon>
        <taxon>Sphingobacteriales</taxon>
        <taxon>Sphingobacteriaceae</taxon>
        <taxon>Mucilaginibacter</taxon>
    </lineage>
</organism>
<keyword evidence="3" id="KW-1185">Reference proteome</keyword>